<evidence type="ECO:0000256" key="9">
    <source>
        <dbReference type="ARBA" id="ARBA00023167"/>
    </source>
</evidence>
<dbReference type="EMBL" id="CP001843">
    <property type="protein sequence ID" value="AEF85078.1"/>
    <property type="molecule type" value="Genomic_DNA"/>
</dbReference>
<evidence type="ECO:0000256" key="11">
    <source>
        <dbReference type="HAMAP-Rule" id="MF_01576"/>
    </source>
</evidence>
<reference evidence="16" key="2">
    <citation type="submission" date="2009-12" db="EMBL/GenBank/DDBJ databases">
        <title>Complete sequence of Treponema primitia strain ZAS-2.</title>
        <authorList>
            <person name="Tetu S.G."/>
            <person name="Matson E."/>
            <person name="Ren Q."/>
            <person name="Seshadri R."/>
            <person name="Elbourne L."/>
            <person name="Hassan K.A."/>
            <person name="Durkin A."/>
            <person name="Radune D."/>
            <person name="Mohamoud Y."/>
            <person name="Shay R."/>
            <person name="Jin S."/>
            <person name="Zhang X."/>
            <person name="Lucey K."/>
            <person name="Ballor N.R."/>
            <person name="Ottesen E."/>
            <person name="Rosenthal R."/>
            <person name="Allen A."/>
            <person name="Leadbetter J.R."/>
            <person name="Paulsen I.T."/>
        </authorList>
    </citation>
    <scope>NUCLEOTIDE SEQUENCE [LARGE SCALE GENOMIC DNA]</scope>
    <source>
        <strain evidence="16">ATCC BAA-887 / DSM 12427 / ZAS-2</strain>
    </source>
</reference>
<keyword evidence="6 11" id="KW-0521">NADP</keyword>
<dbReference type="EMBL" id="FJ479768">
    <property type="protein sequence ID" value="AAP55208.2"/>
    <property type="molecule type" value="Genomic_DNA"/>
</dbReference>
<evidence type="ECO:0000256" key="4">
    <source>
        <dbReference type="ARBA" id="ARBA00022755"/>
    </source>
</evidence>
<evidence type="ECO:0000256" key="5">
    <source>
        <dbReference type="ARBA" id="ARBA00022801"/>
    </source>
</evidence>
<dbReference type="SUPFAM" id="SSF51735">
    <property type="entry name" value="NAD(P)-binding Rossmann-fold domains"/>
    <property type="match status" value="1"/>
</dbReference>
<proteinExistence type="inferred from homology"/>
<comment type="pathway">
    <text evidence="1 11">One-carbon metabolism; tetrahydrofolate interconversion.</text>
</comment>
<dbReference type="InterPro" id="IPR020630">
    <property type="entry name" value="THF_DH/CycHdrlase_cat_dom"/>
</dbReference>
<dbReference type="GO" id="GO:0006164">
    <property type="term" value="P:purine nucleotide biosynthetic process"/>
    <property type="evidence" value="ECO:0007669"/>
    <property type="project" value="UniProtKB-KW"/>
</dbReference>
<accession>Q6X5D4</accession>
<name>Q6X5D4_TREPZ</name>
<dbReference type="PANTHER" id="PTHR48099">
    <property type="entry name" value="C-1-TETRAHYDROFOLATE SYNTHASE, CYTOPLASMIC-RELATED"/>
    <property type="match status" value="1"/>
</dbReference>
<reference evidence="14" key="1">
    <citation type="journal article" date="2003" name="Microbiology">
        <title>Analysis of genes of tetrahydrofolate-dependent metabolism from cultivated spirochaetes and the gut community of the termite Zootermopsis angusticollis.</title>
        <authorList>
            <person name="Salmassi T.M."/>
            <person name="Leadbetter J.R."/>
        </authorList>
    </citation>
    <scope>NUCLEOTIDE SEQUENCE OF 1-97</scope>
    <source>
        <strain evidence="14">ZAS-2</strain>
    </source>
</reference>
<dbReference type="GO" id="GO:0000105">
    <property type="term" value="P:L-histidine biosynthetic process"/>
    <property type="evidence" value="ECO:0007669"/>
    <property type="project" value="UniProtKB-KW"/>
</dbReference>
<evidence type="ECO:0000256" key="3">
    <source>
        <dbReference type="ARBA" id="ARBA00022605"/>
    </source>
</evidence>
<dbReference type="KEGG" id="tpi:TREPR_3124"/>
<feature type="domain" description="Tetrahydrofolate dehydrogenase/cyclohydrolase NAD(P)-binding" evidence="13">
    <location>
        <begin position="139"/>
        <end position="282"/>
    </location>
</feature>
<dbReference type="PANTHER" id="PTHR48099:SF5">
    <property type="entry name" value="C-1-TETRAHYDROFOLATE SYNTHASE, CYTOPLASMIC"/>
    <property type="match status" value="1"/>
</dbReference>
<evidence type="ECO:0000313" key="15">
    <source>
        <dbReference type="EMBL" id="AEF85078.1"/>
    </source>
</evidence>
<dbReference type="STRING" id="545694.TREPR_3124"/>
<evidence type="ECO:0000256" key="10">
    <source>
        <dbReference type="ARBA" id="ARBA00023268"/>
    </source>
</evidence>
<keyword evidence="2 11" id="KW-0554">One-carbon metabolism</keyword>
<dbReference type="HAMAP" id="MF_01576">
    <property type="entry name" value="THF_DHG_CYH"/>
    <property type="match status" value="1"/>
</dbReference>
<evidence type="ECO:0000259" key="13">
    <source>
        <dbReference type="Pfam" id="PF02882"/>
    </source>
</evidence>
<evidence type="ECO:0000256" key="1">
    <source>
        <dbReference type="ARBA" id="ARBA00004777"/>
    </source>
</evidence>
<reference evidence="15 16" key="5">
    <citation type="journal article" date="2011" name="ISME J.">
        <title>RNA-seq reveals cooperative metabolic interactions between two termite-gut spirochete species in co-culture.</title>
        <authorList>
            <person name="Rosenthal A.Z."/>
            <person name="Matson E.G."/>
            <person name="Eldar A."/>
            <person name="Leadbetter J.R."/>
        </authorList>
    </citation>
    <scope>NUCLEOTIDE SEQUENCE [LARGE SCALE GENOMIC DNA]</scope>
    <source>
        <strain evidence="16">ATCC BAA-887 / DSM 12427 / ZAS-2</strain>
        <strain evidence="15">ZAS-2</strain>
    </source>
</reference>
<feature type="binding site" evidence="11">
    <location>
        <position position="231"/>
    </location>
    <ligand>
        <name>NADP(+)</name>
        <dbReference type="ChEBI" id="CHEBI:58349"/>
    </ligand>
</feature>
<dbReference type="InterPro" id="IPR020631">
    <property type="entry name" value="THF_DH/CycHdrlase_NAD-bd_dom"/>
</dbReference>
<comment type="catalytic activity">
    <reaction evidence="11">
        <text>(6R)-5,10-methylene-5,6,7,8-tetrahydrofolate + NADP(+) = (6R)-5,10-methenyltetrahydrofolate + NADPH</text>
        <dbReference type="Rhea" id="RHEA:22812"/>
        <dbReference type="ChEBI" id="CHEBI:15636"/>
        <dbReference type="ChEBI" id="CHEBI:57455"/>
        <dbReference type="ChEBI" id="CHEBI:57783"/>
        <dbReference type="ChEBI" id="CHEBI:58349"/>
        <dbReference type="EC" id="1.5.1.5"/>
    </reaction>
</comment>
<comment type="subunit">
    <text evidence="11">Homodimer.</text>
</comment>
<evidence type="ECO:0000256" key="2">
    <source>
        <dbReference type="ARBA" id="ARBA00022563"/>
    </source>
</evidence>
<evidence type="ECO:0000259" key="12">
    <source>
        <dbReference type="Pfam" id="PF00763"/>
    </source>
</evidence>
<keyword evidence="16" id="KW-1185">Reference proteome</keyword>
<evidence type="ECO:0000256" key="7">
    <source>
        <dbReference type="ARBA" id="ARBA00023002"/>
    </source>
</evidence>
<dbReference type="UniPathway" id="UPA00193"/>
<dbReference type="HOGENOM" id="CLU_034045_2_1_12"/>
<evidence type="ECO:0000313" key="14">
    <source>
        <dbReference type="EMBL" id="AAP55208.2"/>
    </source>
</evidence>
<dbReference type="AlphaFoldDB" id="Q6X5D4"/>
<keyword evidence="3 11" id="KW-0028">Amino-acid biosynthesis</keyword>
<dbReference type="Gene3D" id="3.40.50.720">
    <property type="entry name" value="NAD(P)-binding Rossmann-like Domain"/>
    <property type="match status" value="1"/>
</dbReference>
<sequence length="283" mass="29684">MAQLLDGKVVAAALAESLKKDVEALKAKGVTPTLGIIRLGEKGPDISYEKGATKRAEEVGAAVKNYILPEDTTQEALLKVIKEANDDKGVHGILLFRPLPKHIDDNVARAALLPQKDMDGITDGSMAGIYSDSNQGYAPCTAESVIKILDHYKIDPSGKKVVVLGRSTVIGKPVSMLLLKKNGTVTVCHSKTQNLPAITQEADIVVVAMGRALSVGKESFKAGQYVVDVGVNPKPNGEKGTCGDVKFDEVEPIVAGISPVPGGVGSVTNCILISHVVDAAKKA</sequence>
<organism evidence="14">
    <name type="scientific">Treponema primitia (strain ATCC BAA-887 / DSM 12427 / ZAS-2)</name>
    <dbReference type="NCBI Taxonomy" id="545694"/>
    <lineage>
        <taxon>Bacteria</taxon>
        <taxon>Pseudomonadati</taxon>
        <taxon>Spirochaetota</taxon>
        <taxon>Spirochaetia</taxon>
        <taxon>Spirochaetales</taxon>
        <taxon>Treponemataceae</taxon>
        <taxon>Treponema</taxon>
    </lineage>
</organism>
<evidence type="ECO:0000256" key="6">
    <source>
        <dbReference type="ARBA" id="ARBA00022857"/>
    </source>
</evidence>
<dbReference type="InterPro" id="IPR000672">
    <property type="entry name" value="THF_DH/CycHdrlase"/>
</dbReference>
<dbReference type="GO" id="GO:0009086">
    <property type="term" value="P:methionine biosynthetic process"/>
    <property type="evidence" value="ECO:0007669"/>
    <property type="project" value="UniProtKB-KW"/>
</dbReference>
<dbReference type="SUPFAM" id="SSF53223">
    <property type="entry name" value="Aminoacid dehydrogenase-like, N-terminal domain"/>
    <property type="match status" value="1"/>
</dbReference>
<dbReference type="GO" id="GO:0005829">
    <property type="term" value="C:cytosol"/>
    <property type="evidence" value="ECO:0007669"/>
    <property type="project" value="TreeGrafter"/>
</dbReference>
<keyword evidence="7 11" id="KW-0560">Oxidoreductase</keyword>
<feature type="binding site" evidence="11">
    <location>
        <begin position="165"/>
        <end position="167"/>
    </location>
    <ligand>
        <name>NADP(+)</name>
        <dbReference type="ChEBI" id="CHEBI:58349"/>
    </ligand>
</feature>
<dbReference type="GO" id="GO:0035999">
    <property type="term" value="P:tetrahydrofolate interconversion"/>
    <property type="evidence" value="ECO:0007669"/>
    <property type="project" value="UniProtKB-UniRule"/>
</dbReference>
<dbReference type="Proteomes" id="UP000009223">
    <property type="component" value="Chromosome"/>
</dbReference>
<reference evidence="14" key="4">
    <citation type="journal article" date="2010" name="Environ. Microbiol.">
        <title>Selenium controls transcription of paralogous formate dehydrogenase genes in the termite gut acetogen, Treponema primitia.</title>
        <authorList>
            <person name="Matson E.G."/>
            <person name="Zhang X."/>
            <person name="Leadbetter J.R."/>
        </authorList>
    </citation>
    <scope>NUCLEOTIDE SEQUENCE</scope>
    <source>
        <strain evidence="14">ZAS-2</strain>
    </source>
</reference>
<dbReference type="Gene3D" id="3.40.50.10860">
    <property type="entry name" value="Leucine Dehydrogenase, chain A, domain 1"/>
    <property type="match status" value="1"/>
</dbReference>
<keyword evidence="5 11" id="KW-0378">Hydrolase</keyword>
<dbReference type="RefSeq" id="WP_015707139.1">
    <property type="nucleotide sequence ID" value="NC_015578.1"/>
</dbReference>
<keyword evidence="9 11" id="KW-0486">Methionine biosynthesis</keyword>
<dbReference type="Pfam" id="PF02882">
    <property type="entry name" value="THF_DHG_CYH_C"/>
    <property type="match status" value="1"/>
</dbReference>
<dbReference type="InterPro" id="IPR046346">
    <property type="entry name" value="Aminoacid_DH-like_N_sf"/>
</dbReference>
<evidence type="ECO:0000313" key="16">
    <source>
        <dbReference type="Proteomes" id="UP000009223"/>
    </source>
</evidence>
<evidence type="ECO:0000256" key="8">
    <source>
        <dbReference type="ARBA" id="ARBA00023102"/>
    </source>
</evidence>
<comment type="caution">
    <text evidence="11">Lacks conserved residue(s) required for the propagation of feature annotation.</text>
</comment>
<dbReference type="eggNOG" id="COG0190">
    <property type="taxonomic scope" value="Bacteria"/>
</dbReference>
<reference evidence="15" key="3">
    <citation type="submission" date="2009-12" db="EMBL/GenBank/DDBJ databases">
        <authorList>
            <person name="Tetu S.G."/>
            <person name="Matson E."/>
            <person name="Ren Q."/>
            <person name="Seshadri R."/>
            <person name="Elbourne L."/>
            <person name="Hassan K.A."/>
            <person name="Durkin A."/>
            <person name="Radune D."/>
            <person name="Mohamoud Y."/>
            <person name="Shay R."/>
            <person name="Jin S."/>
            <person name="Zhang X."/>
            <person name="Lucey K."/>
            <person name="Ballor N.R."/>
            <person name="Ottesen E."/>
            <person name="Rosenthal R."/>
            <person name="Allen A."/>
            <person name="Leadbetter J.R."/>
            <person name="Paulsen I.T."/>
        </authorList>
    </citation>
    <scope>NUCLEOTIDE SEQUENCE</scope>
    <source>
        <strain evidence="15">ZAS-2</strain>
    </source>
</reference>
<dbReference type="EC" id="1.5.1.5" evidence="11"/>
<comment type="similarity">
    <text evidence="11">Belongs to the tetrahydrofolate dehydrogenase/cyclohydrolase family.</text>
</comment>
<keyword evidence="8 11" id="KW-0368">Histidine biosynthesis</keyword>
<dbReference type="PRINTS" id="PR00085">
    <property type="entry name" value="THFDHDRGNASE"/>
</dbReference>
<keyword evidence="4 11" id="KW-0658">Purine biosynthesis</keyword>
<dbReference type="Pfam" id="PF00763">
    <property type="entry name" value="THF_DHG_CYH"/>
    <property type="match status" value="1"/>
</dbReference>
<dbReference type="OrthoDB" id="9803580at2"/>
<gene>
    <name evidence="11" type="primary">folD</name>
    <name evidence="15" type="ordered locus">TREPR_3124</name>
</gene>
<protein>
    <recommendedName>
        <fullName evidence="11">Bifunctional protein FolD</fullName>
    </recommendedName>
    <domain>
        <recommendedName>
            <fullName evidence="11">Methylenetetrahydrofolate dehydrogenase</fullName>
            <ecNumber evidence="11">1.5.1.5</ecNumber>
        </recommendedName>
    </domain>
    <domain>
        <recommendedName>
            <fullName evidence="11">Methenyltetrahydrofolate cyclohydrolase</fullName>
            <ecNumber evidence="11">3.5.4.9</ecNumber>
        </recommendedName>
    </domain>
</protein>
<dbReference type="GO" id="GO:0004488">
    <property type="term" value="F:methylenetetrahydrofolate dehydrogenase (NADP+) activity"/>
    <property type="evidence" value="ECO:0007669"/>
    <property type="project" value="UniProtKB-UniRule"/>
</dbReference>
<comment type="function">
    <text evidence="11">Catalyzes the oxidation of 5,10-methylenetetrahydrofolate to 5,10-methenyltetrahydrofolate and then the hydrolysis of 5,10-methenyltetrahydrofolate to 10-formyltetrahydrofolate.</text>
</comment>
<dbReference type="CDD" id="cd01080">
    <property type="entry name" value="NAD_bind_m-THF_DH_Cyclohyd"/>
    <property type="match status" value="1"/>
</dbReference>
<dbReference type="InterPro" id="IPR036291">
    <property type="entry name" value="NAD(P)-bd_dom_sf"/>
</dbReference>
<dbReference type="EC" id="3.5.4.9" evidence="11"/>
<feature type="domain" description="Tetrahydrofolate dehydrogenase/cyclohydrolase catalytic" evidence="12">
    <location>
        <begin position="5"/>
        <end position="119"/>
    </location>
</feature>
<comment type="catalytic activity">
    <reaction evidence="11">
        <text>(6R)-5,10-methenyltetrahydrofolate + H2O = (6R)-10-formyltetrahydrofolate + H(+)</text>
        <dbReference type="Rhea" id="RHEA:23700"/>
        <dbReference type="ChEBI" id="CHEBI:15377"/>
        <dbReference type="ChEBI" id="CHEBI:15378"/>
        <dbReference type="ChEBI" id="CHEBI:57455"/>
        <dbReference type="ChEBI" id="CHEBI:195366"/>
        <dbReference type="EC" id="3.5.4.9"/>
    </reaction>
</comment>
<dbReference type="GO" id="GO:0004477">
    <property type="term" value="F:methenyltetrahydrofolate cyclohydrolase activity"/>
    <property type="evidence" value="ECO:0007669"/>
    <property type="project" value="UniProtKB-UniRule"/>
</dbReference>
<keyword evidence="10 11" id="KW-0511">Multifunctional enzyme</keyword>